<keyword evidence="2" id="KW-0812">Transmembrane</keyword>
<organism evidence="4">
    <name type="scientific">metagenome</name>
    <dbReference type="NCBI Taxonomy" id="256318"/>
    <lineage>
        <taxon>unclassified sequences</taxon>
        <taxon>metagenomes</taxon>
    </lineage>
</organism>
<name>A0A380TB02_9ZZZZ</name>
<dbReference type="InterPro" id="IPR002641">
    <property type="entry name" value="PNPLA_dom"/>
</dbReference>
<dbReference type="GO" id="GO:0006629">
    <property type="term" value="P:lipid metabolic process"/>
    <property type="evidence" value="ECO:0007669"/>
    <property type="project" value="UniProtKB-KW"/>
</dbReference>
<feature type="domain" description="PNPLA" evidence="3">
    <location>
        <begin position="406"/>
        <end position="624"/>
    </location>
</feature>
<proteinExistence type="predicted"/>
<dbReference type="AlphaFoldDB" id="A0A380TB02"/>
<protein>
    <recommendedName>
        <fullName evidence="3">PNPLA domain-containing protein</fullName>
    </recommendedName>
</protein>
<gene>
    <name evidence="4" type="ORF">DF3PB_130022</name>
</gene>
<keyword evidence="2" id="KW-0472">Membrane</keyword>
<evidence type="ECO:0000259" key="3">
    <source>
        <dbReference type="Pfam" id="PF01734"/>
    </source>
</evidence>
<sequence length="768" mass="83425">MPQPAGDPRAQREFPLTRLILWLLQPCWLVVAFSVAAPLVLLTEQYQELLITRPTSAGWQYLLGSSLFLQLAFQGCLRALLHFDDRVPPAPLGADVAAWPDRRAAARDLAVVTATVINLTCLLVALGWSLWTLSPLDGVDTTSLWVLFVTAPLISALGYRLFRERRALWRGVCCVWDWLQKHVLNTSPPELSFPPIQGRPVTEGPVNPKGPDPTTTRTVFIPPSRQELLRGAGGIGGLGVSKYDPRVELGKLLENLGPLLRTNFPLLLELLKPVFPLLAAILFAPFLIGTLIFDPITQGWTLGPIAVVFYVATLWLLGITALIIASRRYNIPIFLVLILLTLGFGWAGWGDNHDVRRADTDVGNPQPASDPALRPSLTDVVAQWQERSLQQNPGAAALPLIVVATAGGGQRAALWTATVLSKLEAGNPLFRQQVLAISGVSGGARGATLFVAADGSAATAEQRFERLKTLFASDFLTPLVVRFLSTDILQQLFPVAVFSDRAATLEQTWEQAWAHVFEDRPERFAQPFLRLWPHDQPWPVLLLNGTWVENGRRVIASNIRMGTDFDAHDVLDVLHHDVPVSTAVDMSTRFPYVTPAGVVRTPDGAVFGHVVDGGYFENFGATTAVEVLRAATASLAKHSGGAAIVPIVVMITSDPAWKDGAPPPNTQPLAKSGPASQLTAPIEALDAVRTEHGKAAVAALQAAAGPSKDRFFHFRLCEESDKRQPILGWAFNPTTIDQIVGQRDRCGNDAEFARFAAVLGGFKPTGQP</sequence>
<keyword evidence="2" id="KW-1133">Transmembrane helix</keyword>
<keyword evidence="1" id="KW-0443">Lipid metabolism</keyword>
<feature type="transmembrane region" description="Helical" evidence="2">
    <location>
        <begin position="305"/>
        <end position="324"/>
    </location>
</feature>
<dbReference type="Pfam" id="PF01734">
    <property type="entry name" value="Patatin"/>
    <property type="match status" value="1"/>
</dbReference>
<dbReference type="EMBL" id="UIDG01000035">
    <property type="protein sequence ID" value="SUS04392.1"/>
    <property type="molecule type" value="Genomic_DNA"/>
</dbReference>
<accession>A0A380TB02</accession>
<dbReference type="InterPro" id="IPR016035">
    <property type="entry name" value="Acyl_Trfase/lysoPLipase"/>
</dbReference>
<feature type="transmembrane region" description="Helical" evidence="2">
    <location>
        <begin position="143"/>
        <end position="162"/>
    </location>
</feature>
<feature type="transmembrane region" description="Helical" evidence="2">
    <location>
        <begin position="331"/>
        <end position="349"/>
    </location>
</feature>
<dbReference type="SUPFAM" id="SSF52151">
    <property type="entry name" value="FabD/lysophospholipase-like"/>
    <property type="match status" value="1"/>
</dbReference>
<reference evidence="4" key="1">
    <citation type="submission" date="2018-07" db="EMBL/GenBank/DDBJ databases">
        <authorList>
            <person name="Quirk P.G."/>
            <person name="Krulwich T.A."/>
        </authorList>
    </citation>
    <scope>NUCLEOTIDE SEQUENCE</scope>
</reference>
<evidence type="ECO:0000256" key="2">
    <source>
        <dbReference type="SAM" id="Phobius"/>
    </source>
</evidence>
<dbReference type="Gene3D" id="3.40.1090.10">
    <property type="entry name" value="Cytosolic phospholipase A2 catalytic domain"/>
    <property type="match status" value="1"/>
</dbReference>
<feature type="transmembrane region" description="Helical" evidence="2">
    <location>
        <begin position="274"/>
        <end position="293"/>
    </location>
</feature>
<evidence type="ECO:0000313" key="4">
    <source>
        <dbReference type="EMBL" id="SUS04392.1"/>
    </source>
</evidence>
<evidence type="ECO:0000256" key="1">
    <source>
        <dbReference type="ARBA" id="ARBA00023098"/>
    </source>
</evidence>
<feature type="transmembrane region" description="Helical" evidence="2">
    <location>
        <begin position="109"/>
        <end position="131"/>
    </location>
</feature>
<feature type="transmembrane region" description="Helical" evidence="2">
    <location>
        <begin position="19"/>
        <end position="41"/>
    </location>
</feature>